<organism evidence="1 2">
    <name type="scientific">Archangium violaceum Cb vi76</name>
    <dbReference type="NCBI Taxonomy" id="1406225"/>
    <lineage>
        <taxon>Bacteria</taxon>
        <taxon>Pseudomonadati</taxon>
        <taxon>Myxococcota</taxon>
        <taxon>Myxococcia</taxon>
        <taxon>Myxococcales</taxon>
        <taxon>Cystobacterineae</taxon>
        <taxon>Archangiaceae</taxon>
        <taxon>Archangium</taxon>
    </lineage>
</organism>
<gene>
    <name evidence="1" type="ORF">Q664_35960</name>
</gene>
<accession>A0A084SLD8</accession>
<reference evidence="1 2" key="1">
    <citation type="submission" date="2014-07" db="EMBL/GenBank/DDBJ databases">
        <title>Draft Genome Sequence of Gephyronic Acid Producer, Cystobacter violaceus Strain Cb vi76.</title>
        <authorList>
            <person name="Stevens D.C."/>
            <person name="Young J."/>
            <person name="Carmichael R."/>
            <person name="Tan J."/>
            <person name="Taylor R.E."/>
        </authorList>
    </citation>
    <scope>NUCLEOTIDE SEQUENCE [LARGE SCALE GENOMIC DNA]</scope>
    <source>
        <strain evidence="1 2">Cb vi76</strain>
    </source>
</reference>
<dbReference type="RefSeq" id="WP_043405826.1">
    <property type="nucleotide sequence ID" value="NZ_JPMI01000255.1"/>
</dbReference>
<sequence>MTSLFELADAHPVIGRRWSQDQAPEQKRILCLARDALDFIFATGQRYDFEDFFNRPDSRHLAPQSGNAELSGRMDVTKRFFEKVRDEPDLDEELAQSQAILDAIQYIESTGQQAAFAAFLQQVESNDPPFVVASFDTQADAEAWLVNHPHPPDPASVLIANEYHDVVYARGTTIRRLPRSRALKWYLEELVEKEQPIPVASFETREDADAWWRTQSESPNWTWVRVGGELYLAAYYPNIQHRALFPLSVVHPG</sequence>
<proteinExistence type="predicted"/>
<evidence type="ECO:0000313" key="2">
    <source>
        <dbReference type="Proteomes" id="UP000028547"/>
    </source>
</evidence>
<dbReference type="AlphaFoldDB" id="A0A084SLD8"/>
<evidence type="ECO:0000313" key="1">
    <source>
        <dbReference type="EMBL" id="KFA89273.1"/>
    </source>
</evidence>
<dbReference type="EMBL" id="JPMI01000255">
    <property type="protein sequence ID" value="KFA89273.1"/>
    <property type="molecule type" value="Genomic_DNA"/>
</dbReference>
<name>A0A084SLD8_9BACT</name>
<dbReference type="Proteomes" id="UP000028547">
    <property type="component" value="Unassembled WGS sequence"/>
</dbReference>
<protein>
    <submittedName>
        <fullName evidence="1">Uncharacterized protein</fullName>
    </submittedName>
</protein>
<comment type="caution">
    <text evidence="1">The sequence shown here is derived from an EMBL/GenBank/DDBJ whole genome shotgun (WGS) entry which is preliminary data.</text>
</comment>